<dbReference type="InterPro" id="IPR026255">
    <property type="entry name" value="NADP_transhyd_a"/>
</dbReference>
<evidence type="ECO:0000256" key="3">
    <source>
        <dbReference type="ARBA" id="ARBA00012943"/>
    </source>
</evidence>
<evidence type="ECO:0000256" key="7">
    <source>
        <dbReference type="ARBA" id="ARBA00022741"/>
    </source>
</evidence>
<dbReference type="Gene3D" id="3.40.50.720">
    <property type="entry name" value="NAD(P)-binding Rossmann-like Domain"/>
    <property type="match status" value="2"/>
</dbReference>
<sequence>MTRIGIVAELGRETRVAATPATVKQLLGLGYDVVVEKGAGEAASFRDEAYAAAGALIVGADDAWGSDVVLRVNPPTEEEIGRLADGATLIGMLSPGLRPELVEALAARPITALALDAVPRISRAQSMDVLSSMANIAGYRAVVEAAHEFGRFFTGQVTAAGKVPPAKVLVAGAGVAGLAAIGAASSLGAIVRATDPRPEVADQVKSIGGTYLKVEVEEEMKSSDGYAKATSEAYNRRAAEIYTEQARDVDIIITTALIPGRPAPKLLTADDVAGMKAGSVIVDMAAGQGGNVEGSVAGERIVTENGVIILGYTDLPARLPAQASQLYGTNLVNLLKLLTKNKDGQLTLDFEDVVQRSVTVVRNGEKTWPPPPVQVSAAPAAQATATPAAEQSAGKSDKKTGLGPAGKAGLIAAGVAALFGINAVAPDPLPQHFTVLMLSVVVGFYVIGKVHHALHTPLMSVTNAISGIIVVGALLQITSSSLLVQALSAVAVLLASINIFGGFAVTRRMLAMFSKGNKAQG</sequence>
<dbReference type="InterPro" id="IPR007698">
    <property type="entry name" value="AlaDH/PNT_NAD(H)-bd"/>
</dbReference>
<evidence type="ECO:0000256" key="6">
    <source>
        <dbReference type="ARBA" id="ARBA00022692"/>
    </source>
</evidence>
<dbReference type="InterPro" id="IPR036291">
    <property type="entry name" value="NAD(P)-bd_dom_sf"/>
</dbReference>
<comment type="caution">
    <text evidence="21">The sequence shown here is derived from an EMBL/GenBank/DDBJ whole genome shotgun (WGS) entry which is preliminary data.</text>
</comment>
<evidence type="ECO:0000256" key="8">
    <source>
        <dbReference type="ARBA" id="ARBA00022857"/>
    </source>
</evidence>
<keyword evidence="7" id="KW-0547">Nucleotide-binding</keyword>
<feature type="transmembrane region" description="Helical" evidence="18">
    <location>
        <begin position="460"/>
        <end position="477"/>
    </location>
</feature>
<evidence type="ECO:0000256" key="2">
    <source>
        <dbReference type="ARBA" id="ARBA00004429"/>
    </source>
</evidence>
<feature type="transmembrane region" description="Helical" evidence="18">
    <location>
        <begin position="483"/>
        <end position="505"/>
    </location>
</feature>
<dbReference type="Proteomes" id="UP000294621">
    <property type="component" value="Unassembled WGS sequence"/>
</dbReference>
<protein>
    <recommendedName>
        <fullName evidence="14">NAD(P) transhydrogenase subunit alpha</fullName>
        <ecNumber evidence="3">7.1.1.1</ecNumber>
    </recommendedName>
    <alternativeName>
        <fullName evidence="16">Nicotinamide nucleotide transhydrogenase subunit alpha</fullName>
    </alternativeName>
    <alternativeName>
        <fullName evidence="15">Pyridine nucleotide transhydrogenase subunit alpha</fullName>
    </alternativeName>
</protein>
<comment type="subcellular location">
    <subcellularLocation>
        <location evidence="2">Cell inner membrane</location>
        <topology evidence="2">Multi-pass membrane protein</topology>
    </subcellularLocation>
</comment>
<name>A0A4V3B271_9MICC</name>
<keyword evidence="8" id="KW-0521">NADP</keyword>
<evidence type="ECO:0000256" key="15">
    <source>
        <dbReference type="ARBA" id="ARBA00079788"/>
    </source>
</evidence>
<dbReference type="Pfam" id="PF01262">
    <property type="entry name" value="AlaDh_PNT_C"/>
    <property type="match status" value="1"/>
</dbReference>
<dbReference type="FunFam" id="3.40.50.720:FF:000028">
    <property type="entry name" value="NAD(P) transhydrogenase subunit alpha"/>
    <property type="match status" value="1"/>
</dbReference>
<feature type="transmembrane region" description="Helical" evidence="18">
    <location>
        <begin position="431"/>
        <end position="448"/>
    </location>
</feature>
<evidence type="ECO:0000256" key="5">
    <source>
        <dbReference type="ARBA" id="ARBA00022519"/>
    </source>
</evidence>
<dbReference type="RefSeq" id="WP_133346800.1">
    <property type="nucleotide sequence ID" value="NZ_SMZQ01000002.1"/>
</dbReference>
<dbReference type="SUPFAM" id="SSF52283">
    <property type="entry name" value="Formate/glycerate dehydrogenase catalytic domain-like"/>
    <property type="match status" value="1"/>
</dbReference>
<feature type="domain" description="Alanine dehydrogenase/pyridine nucleotide transhydrogenase NAD(H)-binding" evidence="19">
    <location>
        <begin position="146"/>
        <end position="311"/>
    </location>
</feature>
<evidence type="ECO:0000259" key="20">
    <source>
        <dbReference type="SMART" id="SM01003"/>
    </source>
</evidence>
<dbReference type="NCBIfam" id="TIGR00561">
    <property type="entry name" value="pntA"/>
    <property type="match status" value="1"/>
</dbReference>
<gene>
    <name evidence="21" type="ORF">E2R57_04450</name>
</gene>
<dbReference type="SMART" id="SM01003">
    <property type="entry name" value="AlaDh_PNT_N"/>
    <property type="match status" value="1"/>
</dbReference>
<evidence type="ECO:0000259" key="19">
    <source>
        <dbReference type="SMART" id="SM01002"/>
    </source>
</evidence>
<dbReference type="PANTHER" id="PTHR10160">
    <property type="entry name" value="NAD(P) TRANSHYDROGENASE"/>
    <property type="match status" value="1"/>
</dbReference>
<dbReference type="SMART" id="SM01002">
    <property type="entry name" value="AlaDh_PNT_C"/>
    <property type="match status" value="1"/>
</dbReference>
<evidence type="ECO:0000256" key="10">
    <source>
        <dbReference type="ARBA" id="ARBA00022989"/>
    </source>
</evidence>
<dbReference type="EC" id="7.1.1.1" evidence="3"/>
<evidence type="ECO:0000256" key="13">
    <source>
        <dbReference type="ARBA" id="ARBA00048202"/>
    </source>
</evidence>
<dbReference type="OrthoDB" id="9804592at2"/>
<evidence type="ECO:0000256" key="9">
    <source>
        <dbReference type="ARBA" id="ARBA00022967"/>
    </source>
</evidence>
<evidence type="ECO:0000256" key="11">
    <source>
        <dbReference type="ARBA" id="ARBA00023027"/>
    </source>
</evidence>
<keyword evidence="5" id="KW-0997">Cell inner membrane</keyword>
<dbReference type="InterPro" id="IPR024605">
    <property type="entry name" value="NADP_transhyd_a_C"/>
</dbReference>
<feature type="transmembrane region" description="Helical" evidence="18">
    <location>
        <begin position="408"/>
        <end position="425"/>
    </location>
</feature>
<evidence type="ECO:0000256" key="17">
    <source>
        <dbReference type="SAM" id="MobiDB-lite"/>
    </source>
</evidence>
<feature type="region of interest" description="Disordered" evidence="17">
    <location>
        <begin position="363"/>
        <end position="401"/>
    </location>
</feature>
<evidence type="ECO:0000256" key="14">
    <source>
        <dbReference type="ARBA" id="ARBA00071831"/>
    </source>
</evidence>
<evidence type="ECO:0000313" key="21">
    <source>
        <dbReference type="EMBL" id="TDL39728.1"/>
    </source>
</evidence>
<evidence type="ECO:0000256" key="12">
    <source>
        <dbReference type="ARBA" id="ARBA00023136"/>
    </source>
</evidence>
<evidence type="ECO:0000256" key="18">
    <source>
        <dbReference type="SAM" id="Phobius"/>
    </source>
</evidence>
<dbReference type="SUPFAM" id="SSF51735">
    <property type="entry name" value="NAD(P)-binding Rossmann-fold domains"/>
    <property type="match status" value="1"/>
</dbReference>
<feature type="domain" description="Alanine dehydrogenase/pyridine nucleotide transhydrogenase N-terminal" evidence="20">
    <location>
        <begin position="5"/>
        <end position="137"/>
    </location>
</feature>
<dbReference type="GO" id="GO:0006740">
    <property type="term" value="P:NADPH regeneration"/>
    <property type="evidence" value="ECO:0007669"/>
    <property type="project" value="TreeGrafter"/>
</dbReference>
<keyword evidence="21" id="KW-0560">Oxidoreductase</keyword>
<dbReference type="GO" id="GO:0005886">
    <property type="term" value="C:plasma membrane"/>
    <property type="evidence" value="ECO:0007669"/>
    <property type="project" value="UniProtKB-SubCell"/>
</dbReference>
<dbReference type="PANTHER" id="PTHR10160:SF19">
    <property type="entry name" value="PROTON-TRANSLOCATING NAD(P)(+) TRANSHYDROGENASE"/>
    <property type="match status" value="1"/>
</dbReference>
<dbReference type="NCBIfam" id="NF006942">
    <property type="entry name" value="PRK09424.1"/>
    <property type="match status" value="1"/>
</dbReference>
<evidence type="ECO:0000256" key="16">
    <source>
        <dbReference type="ARBA" id="ARBA00083734"/>
    </source>
</evidence>
<dbReference type="GO" id="GO:0050661">
    <property type="term" value="F:NADP binding"/>
    <property type="evidence" value="ECO:0007669"/>
    <property type="project" value="TreeGrafter"/>
</dbReference>
<keyword evidence="10 18" id="KW-1133">Transmembrane helix</keyword>
<dbReference type="CDD" id="cd05304">
    <property type="entry name" value="Rubrum_tdh"/>
    <property type="match status" value="1"/>
</dbReference>
<feature type="compositionally biased region" description="Low complexity" evidence="17">
    <location>
        <begin position="374"/>
        <end position="393"/>
    </location>
</feature>
<keyword evidence="6 18" id="KW-0812">Transmembrane</keyword>
<dbReference type="Pfam" id="PF12769">
    <property type="entry name" value="PNTB_4TM"/>
    <property type="match status" value="1"/>
</dbReference>
<keyword evidence="4" id="KW-1003">Cell membrane</keyword>
<dbReference type="GO" id="GO:0016491">
    <property type="term" value="F:oxidoreductase activity"/>
    <property type="evidence" value="ECO:0007669"/>
    <property type="project" value="UniProtKB-KW"/>
</dbReference>
<dbReference type="EMBL" id="SMZQ01000002">
    <property type="protein sequence ID" value="TDL39728.1"/>
    <property type="molecule type" value="Genomic_DNA"/>
</dbReference>
<dbReference type="PIRSF" id="PIRSF000203">
    <property type="entry name" value="NADP_transhydrogenase_alpha"/>
    <property type="match status" value="1"/>
</dbReference>
<dbReference type="InterPro" id="IPR007886">
    <property type="entry name" value="AlaDH/PNT_N"/>
</dbReference>
<keyword evidence="12 18" id="KW-0472">Membrane</keyword>
<dbReference type="Pfam" id="PF05222">
    <property type="entry name" value="AlaDh_PNT_N"/>
    <property type="match status" value="1"/>
</dbReference>
<comment type="function">
    <text evidence="1">The transhydrogenation between NADH and NADP is coupled to respiration and ATP hydrolysis and functions as a proton pump across the membrane.</text>
</comment>
<proteinExistence type="predicted"/>
<organism evidence="21 22">
    <name type="scientific">Arthrobacter nitrophenolicus</name>
    <dbReference type="NCBI Taxonomy" id="683150"/>
    <lineage>
        <taxon>Bacteria</taxon>
        <taxon>Bacillati</taxon>
        <taxon>Actinomycetota</taxon>
        <taxon>Actinomycetes</taxon>
        <taxon>Micrococcales</taxon>
        <taxon>Micrococcaceae</taxon>
        <taxon>Arthrobacter</taxon>
    </lineage>
</organism>
<reference evidence="21 22" key="1">
    <citation type="submission" date="2019-03" db="EMBL/GenBank/DDBJ databases">
        <title>Genome Sequencing and Assembly of Various Microbes Isolated from Partially Reclaimed Soil and Acid Mine Drainage (AMD) Site.</title>
        <authorList>
            <person name="Steinbock B."/>
            <person name="Bechtold R."/>
            <person name="Sevigny J.L."/>
            <person name="Thomas D."/>
            <person name="Cuthill L.R."/>
            <person name="Aveiro Johannsen E.J."/>
            <person name="Thomas K."/>
            <person name="Ghosh A."/>
        </authorList>
    </citation>
    <scope>NUCLEOTIDE SEQUENCE [LARGE SCALE GENOMIC DNA]</scope>
    <source>
        <strain evidence="21 22">S-A1</strain>
    </source>
</reference>
<evidence type="ECO:0000256" key="1">
    <source>
        <dbReference type="ARBA" id="ARBA00003943"/>
    </source>
</evidence>
<evidence type="ECO:0000256" key="4">
    <source>
        <dbReference type="ARBA" id="ARBA00022475"/>
    </source>
</evidence>
<keyword evidence="9" id="KW-1278">Translocase</keyword>
<dbReference type="AlphaFoldDB" id="A0A4V3B271"/>
<dbReference type="GO" id="GO:0008750">
    <property type="term" value="F:proton-translocating NAD(P)+ transhydrogenase activity"/>
    <property type="evidence" value="ECO:0007669"/>
    <property type="project" value="UniProtKB-EC"/>
</dbReference>
<evidence type="ECO:0000313" key="22">
    <source>
        <dbReference type="Proteomes" id="UP000294621"/>
    </source>
</evidence>
<accession>A0A4V3B271</accession>
<keyword evidence="11" id="KW-0520">NAD</keyword>
<comment type="catalytic activity">
    <reaction evidence="13">
        <text>NAD(+) + NADPH + H(+)(in) = NADH + NADP(+) + H(+)(out)</text>
        <dbReference type="Rhea" id="RHEA:47992"/>
        <dbReference type="ChEBI" id="CHEBI:15378"/>
        <dbReference type="ChEBI" id="CHEBI:57540"/>
        <dbReference type="ChEBI" id="CHEBI:57783"/>
        <dbReference type="ChEBI" id="CHEBI:57945"/>
        <dbReference type="ChEBI" id="CHEBI:58349"/>
        <dbReference type="EC" id="7.1.1.1"/>
    </reaction>
</comment>